<dbReference type="EMBL" id="CATQJL010000256">
    <property type="protein sequence ID" value="CAJ0600713.1"/>
    <property type="molecule type" value="Genomic_DNA"/>
</dbReference>
<evidence type="ECO:0000313" key="3">
    <source>
        <dbReference type="Proteomes" id="UP001176961"/>
    </source>
</evidence>
<organism evidence="2 3">
    <name type="scientific">Cylicocyclus nassatus</name>
    <name type="common">Nematode worm</name>
    <dbReference type="NCBI Taxonomy" id="53992"/>
    <lineage>
        <taxon>Eukaryota</taxon>
        <taxon>Metazoa</taxon>
        <taxon>Ecdysozoa</taxon>
        <taxon>Nematoda</taxon>
        <taxon>Chromadorea</taxon>
        <taxon>Rhabditida</taxon>
        <taxon>Rhabditina</taxon>
        <taxon>Rhabditomorpha</taxon>
        <taxon>Strongyloidea</taxon>
        <taxon>Strongylidae</taxon>
        <taxon>Cylicocyclus</taxon>
    </lineage>
</organism>
<proteinExistence type="predicted"/>
<protein>
    <recommendedName>
        <fullName evidence="1">Transposase (putative) YhgA-like domain-containing protein</fullName>
    </recommendedName>
</protein>
<dbReference type="AlphaFoldDB" id="A0AA36GZ34"/>
<sequence length="357" mass="40699">MNATPTSQYKIDSKLHEQERDVAKYWDGNNIRLLMLGLENQSAIDSDMPLRVMGYDGAAYRHQLNMDEEVTSEDGKKYRKKNPRYPVVTIVLHFGEKEWKKPLSLMDTFKNMDKLPAELRPFIHDYSINVFDIPRLTLEQVKLFKSDFRYVAEYLVCKRLNKDYQPDKELLRHKDEVLKLMKILTGDNRYEELLNDFAGEESVSMCDVLDKVEARGRIEGIIEGQEKVNALNKILIEAKRIYCLSESPTTKASKSDSLPAESKKKKLQDDYGLQMVKEFEEKVNEMCNLGEGIAEKNKALGKAEGMAEGMVIGKAEGIMEEKIRSAKNFIDAGFATVASLKESGLYTDDEIEAIAAP</sequence>
<name>A0AA36GZ34_CYLNA</name>
<dbReference type="InterPro" id="IPR006842">
    <property type="entry name" value="Transposase_31"/>
</dbReference>
<dbReference type="Pfam" id="PF04754">
    <property type="entry name" value="Transposase_31"/>
    <property type="match status" value="1"/>
</dbReference>
<accession>A0AA36GZ34</accession>
<gene>
    <name evidence="2" type="ORF">CYNAS_LOCUS12696</name>
</gene>
<feature type="domain" description="Transposase (putative) YhgA-like" evidence="1">
    <location>
        <begin position="38"/>
        <end position="142"/>
    </location>
</feature>
<reference evidence="2" key="1">
    <citation type="submission" date="2023-07" db="EMBL/GenBank/DDBJ databases">
        <authorList>
            <consortium name="CYATHOMIX"/>
        </authorList>
    </citation>
    <scope>NUCLEOTIDE SEQUENCE</scope>
    <source>
        <strain evidence="2">N/A</strain>
    </source>
</reference>
<keyword evidence="3" id="KW-1185">Reference proteome</keyword>
<comment type="caution">
    <text evidence="2">The sequence shown here is derived from an EMBL/GenBank/DDBJ whole genome shotgun (WGS) entry which is preliminary data.</text>
</comment>
<dbReference type="Proteomes" id="UP001176961">
    <property type="component" value="Unassembled WGS sequence"/>
</dbReference>
<evidence type="ECO:0000313" key="2">
    <source>
        <dbReference type="EMBL" id="CAJ0600713.1"/>
    </source>
</evidence>
<evidence type="ECO:0000259" key="1">
    <source>
        <dbReference type="Pfam" id="PF04754"/>
    </source>
</evidence>